<reference evidence="2" key="1">
    <citation type="journal article" date="2018" name="Nat. Microbiol.">
        <title>Leveraging single-cell genomics to expand the fungal tree of life.</title>
        <authorList>
            <person name="Ahrendt S.R."/>
            <person name="Quandt C.A."/>
            <person name="Ciobanu D."/>
            <person name="Clum A."/>
            <person name="Salamov A."/>
            <person name="Andreopoulos B."/>
            <person name="Cheng J.F."/>
            <person name="Woyke T."/>
            <person name="Pelin A."/>
            <person name="Henrissat B."/>
            <person name="Reynolds N.K."/>
            <person name="Benny G.L."/>
            <person name="Smith M.E."/>
            <person name="James T.Y."/>
            <person name="Grigoriev I.V."/>
        </authorList>
    </citation>
    <scope>NUCLEOTIDE SEQUENCE [LARGE SCALE GENOMIC DNA]</scope>
</reference>
<sequence>MIMTRLATTTVNSPPFPAFLTDYDQTPEVGVVFSGTSRARKSPPILPESGSLRAPELRTFLSKSDLPQLHPRASSLPGPPLALFYHAAQNVAPVGLNRSEGLDRPQGAERRGKLALRMVDRALLCGMFGSCGGGSTTCDGMSRSLGAPPLMVLRQLKGTQDGKLPGSNDAPWAAMTGKESGSDIQDDEIDPVLTLVMWRFGPEELVQDLIDESDDGVALIVEAQRQGDFLSTHLHTSSPVSFRAHNLMHLSPIGEKGS</sequence>
<dbReference type="AlphaFoldDB" id="A0A4P9W6I5"/>
<proteinExistence type="predicted"/>
<dbReference type="Proteomes" id="UP000269721">
    <property type="component" value="Unassembled WGS sequence"/>
</dbReference>
<gene>
    <name evidence="1" type="ORF">BDK51DRAFT_50334</name>
</gene>
<name>A0A4P9W6I5_9FUNG</name>
<organism evidence="1 2">
    <name type="scientific">Blyttiomyces helicus</name>
    <dbReference type="NCBI Taxonomy" id="388810"/>
    <lineage>
        <taxon>Eukaryota</taxon>
        <taxon>Fungi</taxon>
        <taxon>Fungi incertae sedis</taxon>
        <taxon>Chytridiomycota</taxon>
        <taxon>Chytridiomycota incertae sedis</taxon>
        <taxon>Chytridiomycetes</taxon>
        <taxon>Chytridiomycetes incertae sedis</taxon>
        <taxon>Blyttiomyces</taxon>
    </lineage>
</organism>
<keyword evidence="2" id="KW-1185">Reference proteome</keyword>
<protein>
    <submittedName>
        <fullName evidence="1">Uncharacterized protein</fullName>
    </submittedName>
</protein>
<dbReference type="EMBL" id="KZ998103">
    <property type="protein sequence ID" value="RKO86548.1"/>
    <property type="molecule type" value="Genomic_DNA"/>
</dbReference>
<evidence type="ECO:0000313" key="2">
    <source>
        <dbReference type="Proteomes" id="UP000269721"/>
    </source>
</evidence>
<accession>A0A4P9W6I5</accession>
<evidence type="ECO:0000313" key="1">
    <source>
        <dbReference type="EMBL" id="RKO86548.1"/>
    </source>
</evidence>